<evidence type="ECO:0000313" key="12">
    <source>
        <dbReference type="EMBL" id="NBI34773.1"/>
    </source>
</evidence>
<keyword evidence="3 10" id="KW-0963">Cytoplasm</keyword>
<comment type="function">
    <text evidence="8 10">Specifically methylates the N3 position of the uracil ring of uridine 1498 (m3U1498) in 16S rRNA. Acts on the fully assembled 30S ribosomal subunit.</text>
</comment>
<gene>
    <name evidence="12" type="ORF">D1639_06975</name>
</gene>
<evidence type="ECO:0000256" key="3">
    <source>
        <dbReference type="ARBA" id="ARBA00022490"/>
    </source>
</evidence>
<evidence type="ECO:0000256" key="6">
    <source>
        <dbReference type="ARBA" id="ARBA00022679"/>
    </source>
</evidence>
<dbReference type="NCBIfam" id="TIGR00046">
    <property type="entry name" value="RsmE family RNA methyltransferase"/>
    <property type="match status" value="1"/>
</dbReference>
<dbReference type="SUPFAM" id="SSF88697">
    <property type="entry name" value="PUA domain-like"/>
    <property type="match status" value="1"/>
</dbReference>
<evidence type="ECO:0000256" key="8">
    <source>
        <dbReference type="ARBA" id="ARBA00025699"/>
    </source>
</evidence>
<evidence type="ECO:0000256" key="1">
    <source>
        <dbReference type="ARBA" id="ARBA00004496"/>
    </source>
</evidence>
<dbReference type="AlphaFoldDB" id="A0A7C9KBW1"/>
<accession>A0A7C9KBW1</accession>
<evidence type="ECO:0000256" key="7">
    <source>
        <dbReference type="ARBA" id="ARBA00022691"/>
    </source>
</evidence>
<dbReference type="EC" id="2.1.1.193" evidence="10"/>
<dbReference type="InterPro" id="IPR046886">
    <property type="entry name" value="RsmE_MTase_dom"/>
</dbReference>
<feature type="domain" description="Ribosomal RNA small subunit methyltransferase E methyltransferase" evidence="11">
    <location>
        <begin position="82"/>
        <end position="252"/>
    </location>
</feature>
<comment type="subcellular location">
    <subcellularLocation>
        <location evidence="1 10">Cytoplasm</location>
    </subcellularLocation>
</comment>
<protein>
    <recommendedName>
        <fullName evidence="10">Ribosomal RNA small subunit methyltransferase E</fullName>
        <ecNumber evidence="10">2.1.1.193</ecNumber>
    </recommendedName>
</protein>
<keyword evidence="6 10" id="KW-0808">Transferase</keyword>
<dbReference type="InterPro" id="IPR029028">
    <property type="entry name" value="Alpha/beta_knot_MTases"/>
</dbReference>
<keyword evidence="7 10" id="KW-0949">S-adenosyl-L-methionine</keyword>
<dbReference type="InterPro" id="IPR006700">
    <property type="entry name" value="RsmE"/>
</dbReference>
<keyword evidence="4 10" id="KW-0698">rRNA processing</keyword>
<keyword evidence="5 10" id="KW-0489">Methyltransferase</keyword>
<comment type="similarity">
    <text evidence="2 10">Belongs to the RNA methyltransferase RsmE family.</text>
</comment>
<evidence type="ECO:0000259" key="11">
    <source>
        <dbReference type="Pfam" id="PF04452"/>
    </source>
</evidence>
<dbReference type="PIRSF" id="PIRSF015601">
    <property type="entry name" value="MTase_slr0722"/>
    <property type="match status" value="1"/>
</dbReference>
<dbReference type="GO" id="GO:0070475">
    <property type="term" value="P:rRNA base methylation"/>
    <property type="evidence" value="ECO:0007669"/>
    <property type="project" value="TreeGrafter"/>
</dbReference>
<reference evidence="12" key="1">
    <citation type="submission" date="2018-08" db="EMBL/GenBank/DDBJ databases">
        <title>Murine metabolic-syndrome-specific gut microbial biobank.</title>
        <authorList>
            <person name="Liu C."/>
        </authorList>
    </citation>
    <scope>NUCLEOTIDE SEQUENCE [LARGE SCALE GENOMIC DNA]</scope>
    <source>
        <strain evidence="12">Z82</strain>
    </source>
</reference>
<dbReference type="GO" id="GO:0070042">
    <property type="term" value="F:rRNA (uridine-N3-)-methyltransferase activity"/>
    <property type="evidence" value="ECO:0007669"/>
    <property type="project" value="TreeGrafter"/>
</dbReference>
<evidence type="ECO:0000256" key="4">
    <source>
        <dbReference type="ARBA" id="ARBA00022552"/>
    </source>
</evidence>
<dbReference type="Pfam" id="PF04452">
    <property type="entry name" value="Methyltrans_RNA"/>
    <property type="match status" value="1"/>
</dbReference>
<organism evidence="12">
    <name type="scientific">Muribaculaceae bacterium Z82</name>
    <dbReference type="NCBI Taxonomy" id="2304548"/>
    <lineage>
        <taxon>Bacteria</taxon>
        <taxon>Pseudomonadati</taxon>
        <taxon>Bacteroidota</taxon>
        <taxon>Bacteroidia</taxon>
        <taxon>Bacteroidales</taxon>
        <taxon>Muribaculaceae</taxon>
    </lineage>
</organism>
<dbReference type="GO" id="GO:0005737">
    <property type="term" value="C:cytoplasm"/>
    <property type="evidence" value="ECO:0007669"/>
    <property type="project" value="UniProtKB-SubCell"/>
</dbReference>
<comment type="caution">
    <text evidence="12">The sequence shown here is derived from an EMBL/GenBank/DDBJ whole genome shotgun (WGS) entry which is preliminary data.</text>
</comment>
<dbReference type="InterPro" id="IPR015947">
    <property type="entry name" value="PUA-like_sf"/>
</dbReference>
<dbReference type="EMBL" id="QWKH01000045">
    <property type="protein sequence ID" value="NBI34773.1"/>
    <property type="molecule type" value="Genomic_DNA"/>
</dbReference>
<name>A0A7C9KBW1_9BACT</name>
<evidence type="ECO:0000256" key="2">
    <source>
        <dbReference type="ARBA" id="ARBA00005528"/>
    </source>
</evidence>
<dbReference type="PANTHER" id="PTHR30027">
    <property type="entry name" value="RIBOSOMAL RNA SMALL SUBUNIT METHYLTRANSFERASE E"/>
    <property type="match status" value="1"/>
</dbReference>
<dbReference type="Gene3D" id="3.40.1280.10">
    <property type="match status" value="1"/>
</dbReference>
<sequence length="265" mass="28346">MALPQFFLENQVLDAEESPVFPLRLSDDDLHHARVLRLERGQHVAVVDAASDYFECEVASFDAGGLFVSISQRGDVGEDGPSVMLVQGLAKGDKMDTVVRHGTEVGVDVFVPLACERSVVKLDAKKAAARAERWRSIARSAAMQSGRRHVPEVSEPVGLDRACELLRNATAVIVCYEEADGSQSITRALSSALTKLRMPAADARVAVVVGPEGGLTSREVQCLLDCNPRAYSCTLGPSILRTETAGVVAPALVLHDLRNLSGGLS</sequence>
<dbReference type="PANTHER" id="PTHR30027:SF3">
    <property type="entry name" value="16S RRNA (URACIL(1498)-N(3))-METHYLTRANSFERASE"/>
    <property type="match status" value="1"/>
</dbReference>
<evidence type="ECO:0000256" key="9">
    <source>
        <dbReference type="ARBA" id="ARBA00047944"/>
    </source>
</evidence>
<dbReference type="CDD" id="cd18084">
    <property type="entry name" value="RsmE-like"/>
    <property type="match status" value="1"/>
</dbReference>
<comment type="catalytic activity">
    <reaction evidence="9 10">
        <text>uridine(1498) in 16S rRNA + S-adenosyl-L-methionine = N(3)-methyluridine(1498) in 16S rRNA + S-adenosyl-L-homocysteine + H(+)</text>
        <dbReference type="Rhea" id="RHEA:42920"/>
        <dbReference type="Rhea" id="RHEA-COMP:10283"/>
        <dbReference type="Rhea" id="RHEA-COMP:10284"/>
        <dbReference type="ChEBI" id="CHEBI:15378"/>
        <dbReference type="ChEBI" id="CHEBI:57856"/>
        <dbReference type="ChEBI" id="CHEBI:59789"/>
        <dbReference type="ChEBI" id="CHEBI:65315"/>
        <dbReference type="ChEBI" id="CHEBI:74502"/>
        <dbReference type="EC" id="2.1.1.193"/>
    </reaction>
</comment>
<dbReference type="SUPFAM" id="SSF75217">
    <property type="entry name" value="alpha/beta knot"/>
    <property type="match status" value="1"/>
</dbReference>
<proteinExistence type="inferred from homology"/>
<evidence type="ECO:0000256" key="5">
    <source>
        <dbReference type="ARBA" id="ARBA00022603"/>
    </source>
</evidence>
<evidence type="ECO:0000256" key="10">
    <source>
        <dbReference type="PIRNR" id="PIRNR015601"/>
    </source>
</evidence>
<dbReference type="InterPro" id="IPR029026">
    <property type="entry name" value="tRNA_m1G_MTases_N"/>
</dbReference>